<feature type="binding site" evidence="4">
    <location>
        <position position="111"/>
    </location>
    <ligand>
        <name>D-ribulose 5-phosphate</name>
        <dbReference type="ChEBI" id="CHEBI:58121"/>
    </ligand>
</feature>
<dbReference type="NCBIfam" id="TIGR00689">
    <property type="entry name" value="rpiB_lacA_lacB"/>
    <property type="match status" value="1"/>
</dbReference>
<dbReference type="InterPro" id="IPR003500">
    <property type="entry name" value="RpiB_LacA_LacB"/>
</dbReference>
<feature type="binding site" evidence="4">
    <location>
        <position position="134"/>
    </location>
    <ligand>
        <name>D-ribulose 5-phosphate</name>
        <dbReference type="ChEBI" id="CHEBI:58121"/>
    </ligand>
</feature>
<feature type="binding site" evidence="4">
    <location>
        <begin position="68"/>
        <end position="72"/>
    </location>
    <ligand>
        <name>D-ribulose 5-phosphate</name>
        <dbReference type="ChEBI" id="CHEBI:58121"/>
    </ligand>
</feature>
<dbReference type="NCBIfam" id="TIGR01120">
    <property type="entry name" value="rpiB"/>
    <property type="match status" value="1"/>
</dbReference>
<dbReference type="GO" id="GO:0004751">
    <property type="term" value="F:ribose-5-phosphate isomerase activity"/>
    <property type="evidence" value="ECO:0007669"/>
    <property type="project" value="TreeGrafter"/>
</dbReference>
<comment type="caution">
    <text evidence="5">The sequence shown here is derived from an EMBL/GenBank/DDBJ whole genome shotgun (WGS) entry which is preliminary data.</text>
</comment>
<dbReference type="PIRSF" id="PIRSF005384">
    <property type="entry name" value="RpiB_LacA_B"/>
    <property type="match status" value="1"/>
</dbReference>
<evidence type="ECO:0000313" key="6">
    <source>
        <dbReference type="Proteomes" id="UP000249417"/>
    </source>
</evidence>
<protein>
    <submittedName>
        <fullName evidence="5">Ribose 5-phosphate isomerase B</fullName>
    </submittedName>
</protein>
<gene>
    <name evidence="5" type="primary">rpiB</name>
    <name evidence="5" type="ORF">DI551_08470</name>
</gene>
<dbReference type="AlphaFoldDB" id="A0A2W5Q198"/>
<evidence type="ECO:0000256" key="1">
    <source>
        <dbReference type="ARBA" id="ARBA00008754"/>
    </source>
</evidence>
<dbReference type="PANTHER" id="PTHR30345">
    <property type="entry name" value="RIBOSE-5-PHOSPHATE ISOMERASE B"/>
    <property type="match status" value="1"/>
</dbReference>
<dbReference type="SUPFAM" id="SSF89623">
    <property type="entry name" value="Ribose/Galactose isomerase RpiB/AlsB"/>
    <property type="match status" value="1"/>
</dbReference>
<dbReference type="Gene3D" id="3.40.1400.10">
    <property type="entry name" value="Sugar-phosphate isomerase, RpiB/LacA/LacB"/>
    <property type="match status" value="1"/>
</dbReference>
<dbReference type="NCBIfam" id="NF004051">
    <property type="entry name" value="PRK05571.1"/>
    <property type="match status" value="1"/>
</dbReference>
<keyword evidence="2 5" id="KW-0413">Isomerase</keyword>
<dbReference type="EMBL" id="QFQB01000063">
    <property type="protein sequence ID" value="PZQ45100.1"/>
    <property type="molecule type" value="Genomic_DNA"/>
</dbReference>
<sequence length="145" mass="15637">MTIKLAIASDHAGFTLKEYLKKNFSAVKVEWVDLGPDSTDSVDYPDFGKKLADAVANGDVPLGVAICGSGIGISIACNRNPKIRAALCTDSTMARVTRLHNNANVLCLGERITGTEVALDILKAFLETDFEGGRHQRRVDKLTNC</sequence>
<dbReference type="Pfam" id="PF02502">
    <property type="entry name" value="LacAB_rpiB"/>
    <property type="match status" value="1"/>
</dbReference>
<organism evidence="5 6">
    <name type="scientific">Micavibrio aeruginosavorus</name>
    <dbReference type="NCBI Taxonomy" id="349221"/>
    <lineage>
        <taxon>Bacteria</taxon>
        <taxon>Pseudomonadati</taxon>
        <taxon>Bdellovibrionota</taxon>
        <taxon>Bdellovibrionia</taxon>
        <taxon>Bdellovibrionales</taxon>
        <taxon>Pseudobdellovibrionaceae</taxon>
        <taxon>Micavibrio</taxon>
    </lineage>
</organism>
<evidence type="ECO:0000256" key="2">
    <source>
        <dbReference type="ARBA" id="ARBA00023235"/>
    </source>
</evidence>
<accession>A0A2W5Q198</accession>
<feature type="binding site" evidence="4">
    <location>
        <position position="101"/>
    </location>
    <ligand>
        <name>D-ribulose 5-phosphate</name>
        <dbReference type="ChEBI" id="CHEBI:58121"/>
    </ligand>
</feature>
<evidence type="ECO:0000256" key="3">
    <source>
        <dbReference type="PIRSR" id="PIRSR005384-1"/>
    </source>
</evidence>
<dbReference type="GO" id="GO:0009052">
    <property type="term" value="P:pentose-phosphate shunt, non-oxidative branch"/>
    <property type="evidence" value="ECO:0007669"/>
    <property type="project" value="TreeGrafter"/>
</dbReference>
<name>A0A2W5Q198_9BACT</name>
<dbReference type="GO" id="GO:0019316">
    <property type="term" value="P:D-allose catabolic process"/>
    <property type="evidence" value="ECO:0007669"/>
    <property type="project" value="TreeGrafter"/>
</dbReference>
<reference evidence="5 6" key="1">
    <citation type="submission" date="2017-08" db="EMBL/GenBank/DDBJ databases">
        <title>Infants hospitalized years apart are colonized by the same room-sourced microbial strains.</title>
        <authorList>
            <person name="Brooks B."/>
            <person name="Olm M.R."/>
            <person name="Firek B.A."/>
            <person name="Baker R."/>
            <person name="Thomas B.C."/>
            <person name="Morowitz M.J."/>
            <person name="Banfield J.F."/>
        </authorList>
    </citation>
    <scope>NUCLEOTIDE SEQUENCE [LARGE SCALE GENOMIC DNA]</scope>
    <source>
        <strain evidence="5">S2_005_002_R2_29</strain>
    </source>
</reference>
<feature type="active site" description="Proton acceptor" evidence="3">
    <location>
        <position position="67"/>
    </location>
</feature>
<dbReference type="Proteomes" id="UP000249417">
    <property type="component" value="Unassembled WGS sequence"/>
</dbReference>
<proteinExistence type="inferred from homology"/>
<evidence type="ECO:0000256" key="4">
    <source>
        <dbReference type="PIRSR" id="PIRSR005384-2"/>
    </source>
</evidence>
<comment type="similarity">
    <text evidence="1">Belongs to the LacAB/RpiB family.</text>
</comment>
<dbReference type="InterPro" id="IPR036569">
    <property type="entry name" value="RpiB_LacA_LacB_sf"/>
</dbReference>
<feature type="binding site" evidence="4">
    <location>
        <begin position="10"/>
        <end position="11"/>
    </location>
    <ligand>
        <name>D-ribulose 5-phosphate</name>
        <dbReference type="ChEBI" id="CHEBI:58121"/>
    </ligand>
</feature>
<feature type="active site" description="Proton donor" evidence="3">
    <location>
        <position position="100"/>
    </location>
</feature>
<evidence type="ECO:0000313" key="5">
    <source>
        <dbReference type="EMBL" id="PZQ45100.1"/>
    </source>
</evidence>
<dbReference type="InterPro" id="IPR004785">
    <property type="entry name" value="RpiB"/>
</dbReference>
<dbReference type="PANTHER" id="PTHR30345:SF0">
    <property type="entry name" value="DNA DAMAGE-REPAIR_TOLERATION PROTEIN DRT102"/>
    <property type="match status" value="1"/>
</dbReference>
<feature type="binding site" evidence="4">
    <location>
        <position position="138"/>
    </location>
    <ligand>
        <name>D-ribulose 5-phosphate</name>
        <dbReference type="ChEBI" id="CHEBI:58121"/>
    </ligand>
</feature>